<feature type="domain" description="BTB" evidence="4">
    <location>
        <begin position="28"/>
        <end position="125"/>
    </location>
</feature>
<dbReference type="PANTHER" id="PTHR46375">
    <property type="entry name" value="KELCH REPEAT AND BTB DOMAIN-CONTAINING PROTEIN 13-RELATED"/>
    <property type="match status" value="1"/>
</dbReference>
<gene>
    <name evidence="5" type="ORF">XNOV1_A028063</name>
</gene>
<dbReference type="PANTHER" id="PTHR46375:SF5">
    <property type="entry name" value="KELCH REPEAT AND BTB DOMAIN-CONTAINING PROTEIN 13-RELATED"/>
    <property type="match status" value="1"/>
</dbReference>
<accession>A0AAV1F530</accession>
<feature type="compositionally biased region" description="Polar residues" evidence="3">
    <location>
        <begin position="532"/>
        <end position="551"/>
    </location>
</feature>
<evidence type="ECO:0000256" key="1">
    <source>
        <dbReference type="ARBA" id="ARBA00022441"/>
    </source>
</evidence>
<dbReference type="AlphaFoldDB" id="A0AAV1F530"/>
<dbReference type="SUPFAM" id="SSF117281">
    <property type="entry name" value="Kelch motif"/>
    <property type="match status" value="1"/>
</dbReference>
<dbReference type="InterPro" id="IPR006652">
    <property type="entry name" value="Kelch_1"/>
</dbReference>
<feature type="compositionally biased region" description="Acidic residues" evidence="3">
    <location>
        <begin position="514"/>
        <end position="527"/>
    </location>
</feature>
<protein>
    <submittedName>
        <fullName evidence="5">Kelch repeat and BTB domain-containing protein 13</fullName>
    </submittedName>
</protein>
<reference evidence="5" key="1">
    <citation type="submission" date="2023-08" db="EMBL/GenBank/DDBJ databases">
        <authorList>
            <person name="Alioto T."/>
            <person name="Alioto T."/>
            <person name="Gomez Garrido J."/>
        </authorList>
    </citation>
    <scope>NUCLEOTIDE SEQUENCE</scope>
</reference>
<dbReference type="SMART" id="SM00225">
    <property type="entry name" value="BTB"/>
    <property type="match status" value="1"/>
</dbReference>
<dbReference type="InterPro" id="IPR000210">
    <property type="entry name" value="BTB/POZ_dom"/>
</dbReference>
<dbReference type="Pfam" id="PF24681">
    <property type="entry name" value="Kelch_KLHDC2_KLHL20_DRC7"/>
    <property type="match status" value="1"/>
</dbReference>
<dbReference type="SUPFAM" id="SSF54695">
    <property type="entry name" value="POZ domain"/>
    <property type="match status" value="1"/>
</dbReference>
<dbReference type="InterPro" id="IPR052392">
    <property type="entry name" value="Kelch-BTB_domain-containing"/>
</dbReference>
<evidence type="ECO:0000256" key="3">
    <source>
        <dbReference type="SAM" id="MobiDB-lite"/>
    </source>
</evidence>
<evidence type="ECO:0000259" key="4">
    <source>
        <dbReference type="SMART" id="SM00225"/>
    </source>
</evidence>
<dbReference type="InterPro" id="IPR011333">
    <property type="entry name" value="SKP1/BTB/POZ_sf"/>
</dbReference>
<sequence length="587" mass="64770">MSANSREAENGSSCEGADGGHVSGFISAKLTIVVGDTHFSEEKMFLVQSCDYFQALYRSGMKECQQEEIHLKCLHARGFLIAMEVLRGEQPTLDGDDIVEAIECAAFLQVASLTKHLINLIDSDNCLLMYHTAATFGLMDLYHAAALFIRNMYSDLEVEVRRSLPSELISYIESLTPSVFVAVGAHVTCGGDETVHAASRTICYLDETCNNWKVLTDLPLQVSTSMAGVTALDNKLYIVGGVHGLHKQVVDACFCYDVKNNSWSRISSPTQLRYNLSLVGVDGRLYAVGGEYERRVMSSVEIYDLRSERWEFAAHLPRPAAGAACTKAMSRIFVCLWRPMETTEIYEYISRNDEWKLVTTLIKQQSYGHCMVGHRDNLYVMRNGPSDDFLRCLMDCYSLSSGQWSSLPGHFANSKGSLFTAVVRGDSVFTLNRSMTTEYMVEGKNWKPRRQMKGFPRSGSVWTFMLQLPDALMLNQPVSVLLLLAVCELQCLSSHRASVSCSSLGFLPAQNHDDGDDDEEEEDEDGVAEPGTTGSRAGCQQQAAGINLTQNEEGRQGSGGDTALQPPPSTTSSFSPGVKPRTRALTQ</sequence>
<keyword evidence="2" id="KW-0677">Repeat</keyword>
<dbReference type="Pfam" id="PF00651">
    <property type="entry name" value="BTB"/>
    <property type="match status" value="1"/>
</dbReference>
<dbReference type="Gene3D" id="2.120.10.80">
    <property type="entry name" value="Kelch-type beta propeller"/>
    <property type="match status" value="1"/>
</dbReference>
<dbReference type="Gene3D" id="3.30.710.10">
    <property type="entry name" value="Potassium Channel Kv1.1, Chain A"/>
    <property type="match status" value="1"/>
</dbReference>
<organism evidence="5 6">
    <name type="scientific">Xyrichtys novacula</name>
    <name type="common">Pearly razorfish</name>
    <name type="synonym">Hemipteronotus novacula</name>
    <dbReference type="NCBI Taxonomy" id="13765"/>
    <lineage>
        <taxon>Eukaryota</taxon>
        <taxon>Metazoa</taxon>
        <taxon>Chordata</taxon>
        <taxon>Craniata</taxon>
        <taxon>Vertebrata</taxon>
        <taxon>Euteleostomi</taxon>
        <taxon>Actinopterygii</taxon>
        <taxon>Neopterygii</taxon>
        <taxon>Teleostei</taxon>
        <taxon>Neoteleostei</taxon>
        <taxon>Acanthomorphata</taxon>
        <taxon>Eupercaria</taxon>
        <taxon>Labriformes</taxon>
        <taxon>Labridae</taxon>
        <taxon>Xyrichtys</taxon>
    </lineage>
</organism>
<evidence type="ECO:0000313" key="6">
    <source>
        <dbReference type="Proteomes" id="UP001178508"/>
    </source>
</evidence>
<dbReference type="Proteomes" id="UP001178508">
    <property type="component" value="Chromosome 5"/>
</dbReference>
<name>A0AAV1F530_XYRNO</name>
<dbReference type="InterPro" id="IPR015915">
    <property type="entry name" value="Kelch-typ_b-propeller"/>
</dbReference>
<dbReference type="EMBL" id="OY660868">
    <property type="protein sequence ID" value="CAJ1055934.1"/>
    <property type="molecule type" value="Genomic_DNA"/>
</dbReference>
<keyword evidence="1" id="KW-0880">Kelch repeat</keyword>
<feature type="region of interest" description="Disordered" evidence="3">
    <location>
        <begin position="505"/>
        <end position="587"/>
    </location>
</feature>
<evidence type="ECO:0000256" key="2">
    <source>
        <dbReference type="ARBA" id="ARBA00022737"/>
    </source>
</evidence>
<dbReference type="SMART" id="SM00612">
    <property type="entry name" value="Kelch"/>
    <property type="match status" value="2"/>
</dbReference>
<keyword evidence="6" id="KW-1185">Reference proteome</keyword>
<proteinExistence type="predicted"/>
<evidence type="ECO:0000313" key="5">
    <source>
        <dbReference type="EMBL" id="CAJ1055934.1"/>
    </source>
</evidence>